<dbReference type="Gene3D" id="3.40.47.10">
    <property type="match status" value="1"/>
</dbReference>
<keyword evidence="4" id="KW-1185">Reference proteome</keyword>
<dbReference type="PANTHER" id="PTHR11712">
    <property type="entry name" value="POLYKETIDE SYNTHASE-RELATED"/>
    <property type="match status" value="1"/>
</dbReference>
<dbReference type="GO" id="GO:0004315">
    <property type="term" value="F:3-oxoacyl-[acyl-carrier-protein] synthase activity"/>
    <property type="evidence" value="ECO:0007669"/>
    <property type="project" value="TreeGrafter"/>
</dbReference>
<dbReference type="GO" id="GO:0006633">
    <property type="term" value="P:fatty acid biosynthetic process"/>
    <property type="evidence" value="ECO:0007669"/>
    <property type="project" value="TreeGrafter"/>
</dbReference>
<evidence type="ECO:0000259" key="2">
    <source>
        <dbReference type="Pfam" id="PF00109"/>
    </source>
</evidence>
<dbReference type="InterPro" id="IPR016039">
    <property type="entry name" value="Thiolase-like"/>
</dbReference>
<organism evidence="3 4">
    <name type="scientific">Lentzea guizhouensis</name>
    <dbReference type="NCBI Taxonomy" id="1586287"/>
    <lineage>
        <taxon>Bacteria</taxon>
        <taxon>Bacillati</taxon>
        <taxon>Actinomycetota</taxon>
        <taxon>Actinomycetes</taxon>
        <taxon>Pseudonocardiales</taxon>
        <taxon>Pseudonocardiaceae</taxon>
        <taxon>Lentzea</taxon>
    </lineage>
</organism>
<feature type="domain" description="Beta-ketoacyl synthase-like N-terminal" evidence="2">
    <location>
        <begin position="41"/>
        <end position="171"/>
    </location>
</feature>
<dbReference type="EMBL" id="CP016793">
    <property type="protein sequence ID" value="ANZ39740.1"/>
    <property type="molecule type" value="Genomic_DNA"/>
</dbReference>
<dbReference type="STRING" id="1586287.BBK82_30560"/>
<evidence type="ECO:0000313" key="3">
    <source>
        <dbReference type="EMBL" id="ANZ39740.1"/>
    </source>
</evidence>
<dbReference type="SUPFAM" id="SSF53901">
    <property type="entry name" value="Thiolase-like"/>
    <property type="match status" value="1"/>
</dbReference>
<dbReference type="InterPro" id="IPR000794">
    <property type="entry name" value="Beta-ketoacyl_synthase"/>
</dbReference>
<dbReference type="Pfam" id="PF00109">
    <property type="entry name" value="ketoacyl-synt"/>
    <property type="match status" value="1"/>
</dbReference>
<sequence length="297" mass="30262">MTVRINGVGLALRGVSKPADLLADIPVGEAPPVDPAQRLGARGLRYKDRATQLALCAVRDALSDAVESDVEGSGDGLTAVVVASVTGNLGTVCAVTSTIAQEGTRGVSPMDLPNASSNVVASSVAIRFGLRGPNLTVCNGNTSGVDALFWARSLLESGRARRVVVVGVEPAGEASQRLLGGEVLDGAVALVLSREGTGARIAGFVRTREPAACLDELRTPDLWLTPGPEPTRAGVVVRDVNTVFGHAAGALGVLQCAVADEWLRANDAATAVITAGDPGDVVGGCLIERGQVERGSS</sequence>
<dbReference type="KEGG" id="led:BBK82_30560"/>
<evidence type="ECO:0000256" key="1">
    <source>
        <dbReference type="ARBA" id="ARBA00022679"/>
    </source>
</evidence>
<dbReference type="Proteomes" id="UP000093053">
    <property type="component" value="Chromosome"/>
</dbReference>
<reference evidence="3 4" key="1">
    <citation type="submission" date="2016-07" db="EMBL/GenBank/DDBJ databases">
        <title>Complete genome sequence of the Lentzea guizhouensis DHS C013.</title>
        <authorList>
            <person name="Cao C."/>
        </authorList>
    </citation>
    <scope>NUCLEOTIDE SEQUENCE [LARGE SCALE GENOMIC DNA]</scope>
    <source>
        <strain evidence="3 4">DHS C013</strain>
    </source>
</reference>
<keyword evidence="1" id="KW-0808">Transferase</keyword>
<proteinExistence type="predicted"/>
<dbReference type="InterPro" id="IPR014030">
    <property type="entry name" value="Ketoacyl_synth_N"/>
</dbReference>
<name>A0A1B2HPU4_9PSEU</name>
<dbReference type="AlphaFoldDB" id="A0A1B2HPU4"/>
<evidence type="ECO:0000313" key="4">
    <source>
        <dbReference type="Proteomes" id="UP000093053"/>
    </source>
</evidence>
<gene>
    <name evidence="3" type="ORF">BBK82_30560</name>
</gene>
<protein>
    <recommendedName>
        <fullName evidence="2">Beta-ketoacyl synthase-like N-terminal domain-containing protein</fullName>
    </recommendedName>
</protein>
<dbReference type="PANTHER" id="PTHR11712:SF336">
    <property type="entry name" value="3-OXOACYL-[ACYL-CARRIER-PROTEIN] SYNTHASE, MITOCHONDRIAL"/>
    <property type="match status" value="1"/>
</dbReference>
<dbReference type="RefSeq" id="WP_065918081.1">
    <property type="nucleotide sequence ID" value="NZ_CP016793.1"/>
</dbReference>
<accession>A0A1B2HPU4</accession>